<accession>A0ABX4FRH0</accession>
<evidence type="ECO:0000313" key="8">
    <source>
        <dbReference type="EMBL" id="OZS41493.1"/>
    </source>
</evidence>
<evidence type="ECO:0000313" key="9">
    <source>
        <dbReference type="Proteomes" id="UP000215999"/>
    </source>
</evidence>
<evidence type="ECO:0000259" key="7">
    <source>
        <dbReference type="Pfam" id="PF06271"/>
    </source>
</evidence>
<keyword evidence="3 6" id="KW-0812">Transmembrane</keyword>
<keyword evidence="5 6" id="KW-0472">Membrane</keyword>
<evidence type="ECO:0000256" key="4">
    <source>
        <dbReference type="ARBA" id="ARBA00022989"/>
    </source>
</evidence>
<comment type="caution">
    <text evidence="8">The sequence shown here is derived from an EMBL/GenBank/DDBJ whole genome shotgun (WGS) entry which is preliminary data.</text>
</comment>
<keyword evidence="2" id="KW-1003">Cell membrane</keyword>
<sequence>MRYAGFWKRFGAGCIDGIVLIPIFILLGSIESSSKEIALFMVFPSAGMFLLYNIYFHGRWGATLGKMAMKIKVVKWFDESDISYKESVLRFSVDLVFALIVAISNFMVINALSADEYMAINLLDKSEFFYANSPSWMFYVNILSFLWMVSELFILLCNEKKRALHDFIAGTVVICR</sequence>
<feature type="transmembrane region" description="Helical" evidence="6">
    <location>
        <begin position="12"/>
        <end position="31"/>
    </location>
</feature>
<evidence type="ECO:0000256" key="6">
    <source>
        <dbReference type="SAM" id="Phobius"/>
    </source>
</evidence>
<evidence type="ECO:0000256" key="1">
    <source>
        <dbReference type="ARBA" id="ARBA00004651"/>
    </source>
</evidence>
<evidence type="ECO:0000256" key="2">
    <source>
        <dbReference type="ARBA" id="ARBA00022475"/>
    </source>
</evidence>
<keyword evidence="4 6" id="KW-1133">Transmembrane helix</keyword>
<dbReference type="Pfam" id="PF06271">
    <property type="entry name" value="RDD"/>
    <property type="match status" value="1"/>
</dbReference>
<protein>
    <submittedName>
        <fullName evidence="8">RDD family protein</fullName>
    </submittedName>
</protein>
<gene>
    <name evidence="8" type="ORF">ASV53_23415</name>
</gene>
<evidence type="ECO:0000256" key="5">
    <source>
        <dbReference type="ARBA" id="ARBA00023136"/>
    </source>
</evidence>
<dbReference type="EMBL" id="NOIF01000306">
    <property type="protein sequence ID" value="OZS41493.1"/>
    <property type="molecule type" value="Genomic_DNA"/>
</dbReference>
<evidence type="ECO:0000256" key="3">
    <source>
        <dbReference type="ARBA" id="ARBA00022692"/>
    </source>
</evidence>
<feature type="transmembrane region" description="Helical" evidence="6">
    <location>
        <begin position="37"/>
        <end position="56"/>
    </location>
</feature>
<dbReference type="PANTHER" id="PTHR36115">
    <property type="entry name" value="PROLINE-RICH ANTIGEN HOMOLOG-RELATED"/>
    <property type="match status" value="1"/>
</dbReference>
<name>A0ABX4FRH0_9GAMM</name>
<reference evidence="8 9" key="1">
    <citation type="journal article" date="2016" name="Antonie Van Leeuwenhoek">
        <title>Photobacterium sanguinicancri sp. nov. isolated from marine animals.</title>
        <authorList>
            <person name="Gomez-Gil B."/>
            <person name="Roque A."/>
            <person name="Rotllant G."/>
            <person name="Romalde J.L."/>
            <person name="Doce A."/>
            <person name="Eggermont M."/>
            <person name="Defoirdt T."/>
        </authorList>
    </citation>
    <scope>NUCLEOTIDE SEQUENCE [LARGE SCALE GENOMIC DNA]</scope>
    <source>
        <strain evidence="8 9">CAIM 1827</strain>
    </source>
</reference>
<dbReference type="InterPro" id="IPR010432">
    <property type="entry name" value="RDD"/>
</dbReference>
<feature type="transmembrane region" description="Helical" evidence="6">
    <location>
        <begin position="136"/>
        <end position="157"/>
    </location>
</feature>
<organism evidence="8 9">
    <name type="scientific">Photobacterium sanguinicancri</name>
    <dbReference type="NCBI Taxonomy" id="875932"/>
    <lineage>
        <taxon>Bacteria</taxon>
        <taxon>Pseudomonadati</taxon>
        <taxon>Pseudomonadota</taxon>
        <taxon>Gammaproteobacteria</taxon>
        <taxon>Vibrionales</taxon>
        <taxon>Vibrionaceae</taxon>
        <taxon>Photobacterium</taxon>
    </lineage>
</organism>
<dbReference type="InterPro" id="IPR051791">
    <property type="entry name" value="Pra-immunoreactive"/>
</dbReference>
<dbReference type="PANTHER" id="PTHR36115:SF4">
    <property type="entry name" value="MEMBRANE PROTEIN"/>
    <property type="match status" value="1"/>
</dbReference>
<feature type="domain" description="RDD" evidence="7">
    <location>
        <begin position="3"/>
        <end position="170"/>
    </location>
</feature>
<proteinExistence type="predicted"/>
<comment type="subcellular location">
    <subcellularLocation>
        <location evidence="1">Cell membrane</location>
        <topology evidence="1">Multi-pass membrane protein</topology>
    </subcellularLocation>
</comment>
<keyword evidence="9" id="KW-1185">Reference proteome</keyword>
<dbReference type="Proteomes" id="UP000215999">
    <property type="component" value="Unassembled WGS sequence"/>
</dbReference>
<feature type="transmembrane region" description="Helical" evidence="6">
    <location>
        <begin position="95"/>
        <end position="114"/>
    </location>
</feature>
<dbReference type="RefSeq" id="WP_094958915.1">
    <property type="nucleotide sequence ID" value="NZ_NOIF01000306.1"/>
</dbReference>